<sequence>MTVLVLAVAAGGAAYWWLRGTKVDGLVYRAVPADASWNKRWVNGYREIWSLKATNGFMQGRFASVKYAEGKLIRATPDEDFVDVEVYSLTSKTPTLLFKDRFEGGDGSYEANVWQGWLIEKGELVNLESQKRRDAPWDDDAKVSVVGGYAIACEKAQCSMWSSSKERVWKKTLSFLRPDEVDDVIFDHPIGPYVSAHTGFRAQAVQSLIVDLRDGSSKSIKQEAAGVYPRPLADGWLLYDPYKSLEGPATVTLLKADGSVQETFEEGIPQGFKNYPWSPGYWTLDQARAWFKSGDTSWAPYTFSIDVSDTECSHIIVGGKKIHVSTHSPLIDGDSRFGCVGEPIEGLEHSGRGDIGVFTDRTGDDYSLRLVDMSNGNSPDPVPEGIDENYRIAVGDLLISYQGDGELKVYRAS</sequence>
<organism evidence="1 2">
    <name type="scientific">Actinomyces oris</name>
    <dbReference type="NCBI Taxonomy" id="544580"/>
    <lineage>
        <taxon>Bacteria</taxon>
        <taxon>Bacillati</taxon>
        <taxon>Actinomycetota</taxon>
        <taxon>Actinomycetes</taxon>
        <taxon>Actinomycetales</taxon>
        <taxon>Actinomycetaceae</taxon>
        <taxon>Actinomyces</taxon>
    </lineage>
</organism>
<protein>
    <submittedName>
        <fullName evidence="1">Uncharacterized protein</fullName>
    </submittedName>
</protein>
<accession>A0AAE4G0M5</accession>
<gene>
    <name evidence="1" type="ORF">RMW62_02730</name>
</gene>
<dbReference type="EMBL" id="JAMZMH010000002">
    <property type="protein sequence ID" value="MDT0247997.1"/>
    <property type="molecule type" value="Genomic_DNA"/>
</dbReference>
<evidence type="ECO:0000313" key="2">
    <source>
        <dbReference type="Proteomes" id="UP001180729"/>
    </source>
</evidence>
<dbReference type="AlphaFoldDB" id="A0AAE4G0M5"/>
<dbReference type="RefSeq" id="WP_311359707.1">
    <property type="nucleotide sequence ID" value="NZ_CAUOQX010000072.1"/>
</dbReference>
<comment type="caution">
    <text evidence="1">The sequence shown here is derived from an EMBL/GenBank/DDBJ whole genome shotgun (WGS) entry which is preliminary data.</text>
</comment>
<dbReference type="Proteomes" id="UP001180729">
    <property type="component" value="Unassembled WGS sequence"/>
</dbReference>
<proteinExistence type="predicted"/>
<name>A0AAE4G0M5_9ACTO</name>
<evidence type="ECO:0000313" key="1">
    <source>
        <dbReference type="EMBL" id="MDT0247997.1"/>
    </source>
</evidence>
<reference evidence="1" key="1">
    <citation type="submission" date="2022-06" db="EMBL/GenBank/DDBJ databases">
        <title>Draft Genome Sequences of Three Actinomyces oris Strains, Isolated from Healthy Human Feces.</title>
        <authorList>
            <person name="Ye Y."/>
            <person name="Liu C."/>
            <person name="Zhao J."/>
            <person name="Xu J."/>
            <person name="Huang H."/>
            <person name="Wang B."/>
            <person name="Wei J."/>
            <person name="Jing X."/>
        </authorList>
    </citation>
    <scope>NUCLEOTIDE SEQUENCE</scope>
    <source>
        <strain evidence="1">CNGBCC1803368</strain>
    </source>
</reference>